<dbReference type="OrthoDB" id="10255285at2759"/>
<evidence type="ECO:0000256" key="3">
    <source>
        <dbReference type="ARBA" id="ARBA00022927"/>
    </source>
</evidence>
<sequence length="184" mass="20570">MSTYIERPLFGGAIVAKTERNLIDASRVDRDLRQIPDTQEVFLDPNSSVSVIVEILQRVEPEDPVEAVNFHFKSLAHDNDAEKSTVQGTSLVANDRGDATPSAILLEGEQIVRKFNRASADRVKIFMGLFRVKEKNTDIVVTFNVPIHTTDDSGEVAPSHVAKYTEDFNVFVRSFEIKDFGLFA</sequence>
<name>A8NGW7_COPC7</name>
<keyword evidence="5" id="KW-1185">Reference proteome</keyword>
<proteinExistence type="inferred from homology"/>
<keyword evidence="2" id="KW-0813">Transport</keyword>
<dbReference type="GO" id="GO:0005634">
    <property type="term" value="C:nucleus"/>
    <property type="evidence" value="ECO:0007669"/>
    <property type="project" value="TreeGrafter"/>
</dbReference>
<comment type="similarity">
    <text evidence="1">Belongs to the MOG1 family.</text>
</comment>
<reference evidence="4 5" key="1">
    <citation type="journal article" date="2010" name="Proc. Natl. Acad. Sci. U.S.A.">
        <title>Insights into evolution of multicellular fungi from the assembled chromosomes of the mushroom Coprinopsis cinerea (Coprinus cinereus).</title>
        <authorList>
            <person name="Stajich J.E."/>
            <person name="Wilke S.K."/>
            <person name="Ahren D."/>
            <person name="Au C.H."/>
            <person name="Birren B.W."/>
            <person name="Borodovsky M."/>
            <person name="Burns C."/>
            <person name="Canback B."/>
            <person name="Casselton L.A."/>
            <person name="Cheng C.K."/>
            <person name="Deng J."/>
            <person name="Dietrich F.S."/>
            <person name="Fargo D.C."/>
            <person name="Farman M.L."/>
            <person name="Gathman A.C."/>
            <person name="Goldberg J."/>
            <person name="Guigo R."/>
            <person name="Hoegger P.J."/>
            <person name="Hooker J.B."/>
            <person name="Huggins A."/>
            <person name="James T.Y."/>
            <person name="Kamada T."/>
            <person name="Kilaru S."/>
            <person name="Kodira C."/>
            <person name="Kues U."/>
            <person name="Kupfer D."/>
            <person name="Kwan H.S."/>
            <person name="Lomsadze A."/>
            <person name="Li W."/>
            <person name="Lilly W.W."/>
            <person name="Ma L.J."/>
            <person name="Mackey A.J."/>
            <person name="Manning G."/>
            <person name="Martin F."/>
            <person name="Muraguchi H."/>
            <person name="Natvig D.O."/>
            <person name="Palmerini H."/>
            <person name="Ramesh M.A."/>
            <person name="Rehmeyer C.J."/>
            <person name="Roe B.A."/>
            <person name="Shenoy N."/>
            <person name="Stanke M."/>
            <person name="Ter-Hovhannisyan V."/>
            <person name="Tunlid A."/>
            <person name="Velagapudi R."/>
            <person name="Vision T.J."/>
            <person name="Zeng Q."/>
            <person name="Zolan M.E."/>
            <person name="Pukkila P.J."/>
        </authorList>
    </citation>
    <scope>NUCLEOTIDE SEQUENCE [LARGE SCALE GENOMIC DNA]</scope>
    <source>
        <strain evidence="5">Okayama-7 / 130 / ATCC MYA-4618 / FGSC 9003</strain>
    </source>
</reference>
<evidence type="ECO:0000313" key="4">
    <source>
        <dbReference type="EMBL" id="EAU88163.2"/>
    </source>
</evidence>
<dbReference type="InterPro" id="IPR016123">
    <property type="entry name" value="Mog1/PsbP_a/b/a-sand"/>
</dbReference>
<dbReference type="Gene3D" id="3.40.1000.10">
    <property type="entry name" value="Mog1/PsbP, alpha/beta/alpha sandwich"/>
    <property type="match status" value="1"/>
</dbReference>
<dbReference type="STRING" id="240176.A8NGW7"/>
<dbReference type="GeneID" id="6010116"/>
<accession>A8NGW7</accession>
<dbReference type="PANTHER" id="PTHR15837">
    <property type="entry name" value="RAN GUANINE NUCLEOTIDE RELEASE FACTOR"/>
    <property type="match status" value="1"/>
</dbReference>
<dbReference type="HOGENOM" id="CLU_081345_1_2_1"/>
<evidence type="ECO:0000256" key="1">
    <source>
        <dbReference type="ARBA" id="ARBA00010307"/>
    </source>
</evidence>
<dbReference type="InParanoid" id="A8NGW7"/>
<protein>
    <recommendedName>
        <fullName evidence="6">Ran guanine nucleotide release factor</fullName>
    </recommendedName>
</protein>
<dbReference type="InterPro" id="IPR007681">
    <property type="entry name" value="Mog1"/>
</dbReference>
<dbReference type="VEuPathDB" id="FungiDB:CC1G_03835"/>
<dbReference type="eggNOG" id="KOG3329">
    <property type="taxonomic scope" value="Eukaryota"/>
</dbReference>
<dbReference type="Proteomes" id="UP000001861">
    <property type="component" value="Unassembled WGS sequence"/>
</dbReference>
<evidence type="ECO:0000256" key="2">
    <source>
        <dbReference type="ARBA" id="ARBA00022448"/>
    </source>
</evidence>
<dbReference type="RefSeq" id="XP_001833618.2">
    <property type="nucleotide sequence ID" value="XM_001833566.2"/>
</dbReference>
<dbReference type="SUPFAM" id="SSF55724">
    <property type="entry name" value="Mog1p/PsbP-like"/>
    <property type="match status" value="1"/>
</dbReference>
<gene>
    <name evidence="4" type="ORF">CC1G_03835</name>
</gene>
<evidence type="ECO:0008006" key="6">
    <source>
        <dbReference type="Google" id="ProtNLM"/>
    </source>
</evidence>
<organism evidence="4 5">
    <name type="scientific">Coprinopsis cinerea (strain Okayama-7 / 130 / ATCC MYA-4618 / FGSC 9003)</name>
    <name type="common">Inky cap fungus</name>
    <name type="synonym">Hormographiella aspergillata</name>
    <dbReference type="NCBI Taxonomy" id="240176"/>
    <lineage>
        <taxon>Eukaryota</taxon>
        <taxon>Fungi</taxon>
        <taxon>Dikarya</taxon>
        <taxon>Basidiomycota</taxon>
        <taxon>Agaricomycotina</taxon>
        <taxon>Agaricomycetes</taxon>
        <taxon>Agaricomycetidae</taxon>
        <taxon>Agaricales</taxon>
        <taxon>Agaricineae</taxon>
        <taxon>Psathyrellaceae</taxon>
        <taxon>Coprinopsis</taxon>
    </lineage>
</organism>
<keyword evidence="3" id="KW-0653">Protein transport</keyword>
<dbReference type="KEGG" id="cci:CC1G_03835"/>
<dbReference type="PANTHER" id="PTHR15837:SF0">
    <property type="entry name" value="RAN GUANINE NUCLEOTIDE RELEASE FACTOR"/>
    <property type="match status" value="1"/>
</dbReference>
<dbReference type="GO" id="GO:0031267">
    <property type="term" value="F:small GTPase binding"/>
    <property type="evidence" value="ECO:0007669"/>
    <property type="project" value="TreeGrafter"/>
</dbReference>
<dbReference type="FunCoup" id="A8NGW7">
    <property type="interactions" value="322"/>
</dbReference>
<comment type="caution">
    <text evidence="4">The sequence shown here is derived from an EMBL/GenBank/DDBJ whole genome shotgun (WGS) entry which is preliminary data.</text>
</comment>
<evidence type="ECO:0000313" key="5">
    <source>
        <dbReference type="Proteomes" id="UP000001861"/>
    </source>
</evidence>
<dbReference type="Pfam" id="PF04603">
    <property type="entry name" value="Mog1"/>
    <property type="match status" value="1"/>
</dbReference>
<dbReference type="GO" id="GO:0006606">
    <property type="term" value="P:protein import into nucleus"/>
    <property type="evidence" value="ECO:0007669"/>
    <property type="project" value="TreeGrafter"/>
</dbReference>
<dbReference type="AlphaFoldDB" id="A8NGW7"/>
<dbReference type="GO" id="GO:0005085">
    <property type="term" value="F:guanyl-nucleotide exchange factor activity"/>
    <property type="evidence" value="ECO:0007669"/>
    <property type="project" value="TreeGrafter"/>
</dbReference>
<dbReference type="OMA" id="ECSSAWM"/>
<dbReference type="EMBL" id="AACS02000002">
    <property type="protein sequence ID" value="EAU88163.2"/>
    <property type="molecule type" value="Genomic_DNA"/>
</dbReference>